<evidence type="ECO:0000256" key="3">
    <source>
        <dbReference type="ARBA" id="ARBA00022989"/>
    </source>
</evidence>
<dbReference type="GO" id="GO:0016020">
    <property type="term" value="C:membrane"/>
    <property type="evidence" value="ECO:0007669"/>
    <property type="project" value="UniProtKB-SubCell"/>
</dbReference>
<feature type="transmembrane region" description="Helical" evidence="5">
    <location>
        <begin position="69"/>
        <end position="94"/>
    </location>
</feature>
<accession>A0A177E9N2</accession>
<evidence type="ECO:0000256" key="2">
    <source>
        <dbReference type="ARBA" id="ARBA00022692"/>
    </source>
</evidence>
<feature type="transmembrane region" description="Helical" evidence="5">
    <location>
        <begin position="32"/>
        <end position="57"/>
    </location>
</feature>
<feature type="transmembrane region" description="Helical" evidence="5">
    <location>
        <begin position="155"/>
        <end position="177"/>
    </location>
</feature>
<protein>
    <recommendedName>
        <fullName evidence="6">Yip1 domain-containing protein</fullName>
    </recommendedName>
</protein>
<evidence type="ECO:0000313" key="7">
    <source>
        <dbReference type="EMBL" id="OAG28635.1"/>
    </source>
</evidence>
<keyword evidence="3 5" id="KW-1133">Transmembrane helix</keyword>
<organism evidence="7 8">
    <name type="scientific">Thermodesulfatator autotrophicus</name>
    <dbReference type="NCBI Taxonomy" id="1795632"/>
    <lineage>
        <taxon>Bacteria</taxon>
        <taxon>Pseudomonadati</taxon>
        <taxon>Thermodesulfobacteriota</taxon>
        <taxon>Thermodesulfobacteria</taxon>
        <taxon>Thermodesulfobacteriales</taxon>
        <taxon>Thermodesulfatatoraceae</taxon>
        <taxon>Thermodesulfatator</taxon>
    </lineage>
</organism>
<dbReference type="OrthoDB" id="7423401at2"/>
<dbReference type="EMBL" id="LSFI01000002">
    <property type="protein sequence ID" value="OAG28635.1"/>
    <property type="molecule type" value="Genomic_DNA"/>
</dbReference>
<dbReference type="Pfam" id="PF04893">
    <property type="entry name" value="Yip1"/>
    <property type="match status" value="1"/>
</dbReference>
<dbReference type="Proteomes" id="UP000076964">
    <property type="component" value="Unassembled WGS sequence"/>
</dbReference>
<feature type="domain" description="Yip1" evidence="6">
    <location>
        <begin position="9"/>
        <end position="172"/>
    </location>
</feature>
<evidence type="ECO:0000256" key="5">
    <source>
        <dbReference type="SAM" id="Phobius"/>
    </source>
</evidence>
<sequence length="186" mass="20346">MNLLSRAKKIILSPREEWQVISQEDLTLTDLYLNYALIFILAVFIASSLGLVLFSPFPMGPGLLVRQLILSLLAGLGSLFIMAYIVDFLAVRFGGEADLLASHKLVVFSSTPGWVGGLLSIFPPASIIGLIFGLYGIYIFYLGVPVIKKVPQEKAVLFTVVVILISLVFFSLLGLLLSPFSMYATK</sequence>
<reference evidence="7 8" key="1">
    <citation type="submission" date="2016-02" db="EMBL/GenBank/DDBJ databases">
        <title>Draft genome sequence of Thermodesulfatator sp. S606.</title>
        <authorList>
            <person name="Lai Q."/>
            <person name="Cao J."/>
            <person name="Dupont S."/>
            <person name="Shao Z."/>
            <person name="Jebbar M."/>
            <person name="Alain K."/>
        </authorList>
    </citation>
    <scope>NUCLEOTIDE SEQUENCE [LARGE SCALE GENOMIC DNA]</scope>
    <source>
        <strain evidence="7 8">S606</strain>
    </source>
</reference>
<dbReference type="AlphaFoldDB" id="A0A177E9N2"/>
<keyword evidence="8" id="KW-1185">Reference proteome</keyword>
<proteinExistence type="predicted"/>
<dbReference type="STRING" id="1795632.TH606_00615"/>
<keyword evidence="2 5" id="KW-0812">Transmembrane</keyword>
<dbReference type="RefSeq" id="WP_068540538.1">
    <property type="nucleotide sequence ID" value="NZ_LSFI01000002.1"/>
</dbReference>
<dbReference type="InterPro" id="IPR006977">
    <property type="entry name" value="Yip1_dom"/>
</dbReference>
<evidence type="ECO:0000256" key="1">
    <source>
        <dbReference type="ARBA" id="ARBA00004141"/>
    </source>
</evidence>
<evidence type="ECO:0000259" key="6">
    <source>
        <dbReference type="Pfam" id="PF04893"/>
    </source>
</evidence>
<comment type="caution">
    <text evidence="7">The sequence shown here is derived from an EMBL/GenBank/DDBJ whole genome shotgun (WGS) entry which is preliminary data.</text>
</comment>
<comment type="subcellular location">
    <subcellularLocation>
        <location evidence="1">Membrane</location>
        <topology evidence="1">Multi-pass membrane protein</topology>
    </subcellularLocation>
</comment>
<name>A0A177E9N2_9BACT</name>
<keyword evidence="4 5" id="KW-0472">Membrane</keyword>
<evidence type="ECO:0000256" key="4">
    <source>
        <dbReference type="ARBA" id="ARBA00023136"/>
    </source>
</evidence>
<gene>
    <name evidence="7" type="ORF">TH606_00615</name>
</gene>
<feature type="transmembrane region" description="Helical" evidence="5">
    <location>
        <begin position="114"/>
        <end position="143"/>
    </location>
</feature>
<evidence type="ECO:0000313" key="8">
    <source>
        <dbReference type="Proteomes" id="UP000076964"/>
    </source>
</evidence>